<accession>A0A074XRI2</accession>
<dbReference type="PANTHER" id="PTHR20958:SF6">
    <property type="entry name" value="GLYCINE N-ACYLTRANSFERASE-LIKE PROTEIN"/>
    <property type="match status" value="1"/>
</dbReference>
<dbReference type="InterPro" id="IPR016181">
    <property type="entry name" value="Acyl_CoA_acyltransferase"/>
</dbReference>
<evidence type="ECO:0000313" key="1">
    <source>
        <dbReference type="EMBL" id="KEQ77161.1"/>
    </source>
</evidence>
<keyword evidence="2" id="KW-1185">Reference proteome</keyword>
<reference evidence="1 2" key="1">
    <citation type="journal article" date="2014" name="BMC Genomics">
        <title>Genome sequencing of four Aureobasidium pullulans varieties: biotechnological potential, stress tolerance, and description of new species.</title>
        <authorList>
            <person name="Gostin Ar C."/>
            <person name="Ohm R.A."/>
            <person name="Kogej T."/>
            <person name="Sonjak S."/>
            <person name="Turk M."/>
            <person name="Zajc J."/>
            <person name="Zalar P."/>
            <person name="Grube M."/>
            <person name="Sun H."/>
            <person name="Han J."/>
            <person name="Sharma A."/>
            <person name="Chiniquy J."/>
            <person name="Ngan C.Y."/>
            <person name="Lipzen A."/>
            <person name="Barry K."/>
            <person name="Grigoriev I.V."/>
            <person name="Gunde-Cimerman N."/>
        </authorList>
    </citation>
    <scope>NUCLEOTIDE SEQUENCE [LARGE SCALE GENOMIC DNA]</scope>
    <source>
        <strain evidence="1 2">CBS 147.97</strain>
    </source>
</reference>
<dbReference type="Gene3D" id="3.40.630.30">
    <property type="match status" value="1"/>
</dbReference>
<protein>
    <recommendedName>
        <fullName evidence="3">FR47-like domain-containing protein</fullName>
    </recommendedName>
</protein>
<dbReference type="EMBL" id="KL584703">
    <property type="protein sequence ID" value="KEQ77161.1"/>
    <property type="molecule type" value="Genomic_DNA"/>
</dbReference>
<dbReference type="GeneID" id="25408949"/>
<sequence length="350" mass="39297">MTGTEIFEVSSEQQQDLIQWLAPYIPTCIALYRRIQFGHFEPGARILSSIDFARSPHERKAKDSWIIAYVDRACRPETEVWLAASWEHDTPTDDSKTPCADDLVKAMIKKISQFETPPKASTIVDPEGATDQSSATNGSVLVDRDQFLSHMQNENIVLFGSVHRATFTILKRLGFVDPDSAEVSGIPYRKYIFDITNGMVSRELPSGFEYGKVDPKNYSLVKSRTQIPRQDRTLCKLPSVAIYPAKNPSTTREPVAWGFLGLDASLTTLHVEPAYRGLGLAKSLSLRLFSEDMDIYCQHNPTPTGENNYIQERYAHADVATDNTASQGVCESLGGKWHFEVFWIRVDLLA</sequence>
<dbReference type="SUPFAM" id="SSF55729">
    <property type="entry name" value="Acyl-CoA N-acyltransferases (Nat)"/>
    <property type="match status" value="1"/>
</dbReference>
<dbReference type="InterPro" id="IPR053225">
    <property type="entry name" value="Acyl-CoA_N-acyltransferase"/>
</dbReference>
<evidence type="ECO:0000313" key="2">
    <source>
        <dbReference type="Proteomes" id="UP000027730"/>
    </source>
</evidence>
<dbReference type="AlphaFoldDB" id="A0A074XRI2"/>
<dbReference type="OrthoDB" id="61870at2759"/>
<proteinExistence type="predicted"/>
<evidence type="ECO:0008006" key="3">
    <source>
        <dbReference type="Google" id="ProtNLM"/>
    </source>
</evidence>
<dbReference type="Proteomes" id="UP000027730">
    <property type="component" value="Unassembled WGS sequence"/>
</dbReference>
<dbReference type="RefSeq" id="XP_013430745.1">
    <property type="nucleotide sequence ID" value="XM_013575291.1"/>
</dbReference>
<organism evidence="1 2">
    <name type="scientific">Aureobasidium namibiae CBS 147.97</name>
    <dbReference type="NCBI Taxonomy" id="1043004"/>
    <lineage>
        <taxon>Eukaryota</taxon>
        <taxon>Fungi</taxon>
        <taxon>Dikarya</taxon>
        <taxon>Ascomycota</taxon>
        <taxon>Pezizomycotina</taxon>
        <taxon>Dothideomycetes</taxon>
        <taxon>Dothideomycetidae</taxon>
        <taxon>Dothideales</taxon>
        <taxon>Saccotheciaceae</taxon>
        <taxon>Aureobasidium</taxon>
    </lineage>
</organism>
<name>A0A074XRI2_9PEZI</name>
<gene>
    <name evidence="1" type="ORF">M436DRAFT_38053</name>
</gene>
<dbReference type="PANTHER" id="PTHR20958">
    <property type="entry name" value="GLYCINE N-ACYLTRANSFERASE-LIKE PROTEIN"/>
    <property type="match status" value="1"/>
</dbReference>
<dbReference type="HOGENOM" id="CLU_030809_0_0_1"/>